<evidence type="ECO:0000256" key="3">
    <source>
        <dbReference type="PROSITE-ProRule" id="PRU00221"/>
    </source>
</evidence>
<dbReference type="InterPro" id="IPR036322">
    <property type="entry name" value="WD40_repeat_dom_sf"/>
</dbReference>
<dbReference type="PROSITE" id="PS50082">
    <property type="entry name" value="WD_REPEATS_2"/>
    <property type="match status" value="1"/>
</dbReference>
<dbReference type="SMART" id="SM00320">
    <property type="entry name" value="WD40"/>
    <property type="match status" value="2"/>
</dbReference>
<dbReference type="InterPro" id="IPR001680">
    <property type="entry name" value="WD40_rpt"/>
</dbReference>
<feature type="region of interest" description="Disordered" evidence="4">
    <location>
        <begin position="35"/>
        <end position="65"/>
    </location>
</feature>
<keyword evidence="2" id="KW-0677">Repeat</keyword>
<gene>
    <name evidence="5" type="ORF">Aory04_000767800</name>
</gene>
<feature type="compositionally biased region" description="Polar residues" evidence="4">
    <location>
        <begin position="35"/>
        <end position="55"/>
    </location>
</feature>
<dbReference type="InterPro" id="IPR040324">
    <property type="entry name" value="WDR44/Dgr2"/>
</dbReference>
<evidence type="ECO:0000256" key="2">
    <source>
        <dbReference type="ARBA" id="ARBA00022737"/>
    </source>
</evidence>
<dbReference type="Pfam" id="PF00400">
    <property type="entry name" value="WD40"/>
    <property type="match status" value="1"/>
</dbReference>
<accession>A0AAN5BYH6</accession>
<evidence type="ECO:0000313" key="5">
    <source>
        <dbReference type="EMBL" id="GMG31864.1"/>
    </source>
</evidence>
<keyword evidence="1 3" id="KW-0853">WD repeat</keyword>
<proteinExistence type="predicted"/>
<dbReference type="InterPro" id="IPR015943">
    <property type="entry name" value="WD40/YVTN_repeat-like_dom_sf"/>
</dbReference>
<reference evidence="5" key="1">
    <citation type="submission" date="2023-04" db="EMBL/GenBank/DDBJ databases">
        <title>Aspergillus oryzae NBRC 4228.</title>
        <authorList>
            <person name="Ichikawa N."/>
            <person name="Sato H."/>
            <person name="Tonouchi N."/>
        </authorList>
    </citation>
    <scope>NUCLEOTIDE SEQUENCE</scope>
    <source>
        <strain evidence="5">NBRC 4228</strain>
    </source>
</reference>
<evidence type="ECO:0000256" key="4">
    <source>
        <dbReference type="SAM" id="MobiDB-lite"/>
    </source>
</evidence>
<dbReference type="Gene3D" id="2.130.10.10">
    <property type="entry name" value="YVTN repeat-like/Quinoprotein amine dehydrogenase"/>
    <property type="match status" value="1"/>
</dbReference>
<dbReference type="PANTHER" id="PTHR14221:SF0">
    <property type="entry name" value="WD REPEAT-CONTAINING PROTEIN 44"/>
    <property type="match status" value="1"/>
</dbReference>
<protein>
    <submittedName>
        <fullName evidence="5">Unnamed protein product</fullName>
    </submittedName>
</protein>
<name>A0AAN5BYH6_ASPOZ</name>
<dbReference type="Proteomes" id="UP001165205">
    <property type="component" value="Unassembled WGS sequence"/>
</dbReference>
<dbReference type="EMBL" id="BSYA01000091">
    <property type="protein sequence ID" value="GMG31864.1"/>
    <property type="molecule type" value="Genomic_DNA"/>
</dbReference>
<organism evidence="5 6">
    <name type="scientific">Aspergillus oryzae</name>
    <name type="common">Yellow koji mold</name>
    <dbReference type="NCBI Taxonomy" id="5062"/>
    <lineage>
        <taxon>Eukaryota</taxon>
        <taxon>Fungi</taxon>
        <taxon>Dikarya</taxon>
        <taxon>Ascomycota</taxon>
        <taxon>Pezizomycotina</taxon>
        <taxon>Eurotiomycetes</taxon>
        <taxon>Eurotiomycetidae</taxon>
        <taxon>Eurotiales</taxon>
        <taxon>Aspergillaceae</taxon>
        <taxon>Aspergillus</taxon>
        <taxon>Aspergillus subgen. Circumdati</taxon>
    </lineage>
</organism>
<dbReference type="PROSITE" id="PS50294">
    <property type="entry name" value="WD_REPEATS_REGION"/>
    <property type="match status" value="1"/>
</dbReference>
<feature type="repeat" description="WD" evidence="3">
    <location>
        <begin position="255"/>
        <end position="279"/>
    </location>
</feature>
<sequence length="355" mass="39039">MTEALRAPKETDSRGALASRALPIPAIVTNLATGSSSSLKRNGSNLTINKDSGSPNEGKPGLLQTSQSFPIGMSSCLDGYIPDEFEIMIPSELSPLDSFHMSMTCGDVKHTTKAHCARNLSPMLMRSLYRVGSIRCSIIPQWQPARYQKEFSIRPGSNRIIGGKKKDQILDDDDDDVSEPDTARMDTAQQIGFFPRFPRPPKYIRVRAHYKKEKTFSRIFVAQELEGADNVSNSSEKDGSSVAGARSSKTTGKAVWALVFSNDGKYLAAAGQDGKVRVWAVITSPEERHESEPEEDGSQDGEELPQLKAPVFKVKPVQVYEGHTGSVLDLSWSKVCLPLAMFDRDIRRESNVTAE</sequence>
<dbReference type="PANTHER" id="PTHR14221">
    <property type="entry name" value="WD REPEAT DOMAIN 44"/>
    <property type="match status" value="1"/>
</dbReference>
<comment type="caution">
    <text evidence="5">The sequence shown here is derived from an EMBL/GenBank/DDBJ whole genome shotgun (WGS) entry which is preliminary data.</text>
</comment>
<evidence type="ECO:0000256" key="1">
    <source>
        <dbReference type="ARBA" id="ARBA00022574"/>
    </source>
</evidence>
<evidence type="ECO:0000313" key="6">
    <source>
        <dbReference type="Proteomes" id="UP001165205"/>
    </source>
</evidence>
<dbReference type="AlphaFoldDB" id="A0AAN5BYH6"/>
<dbReference type="SUPFAM" id="SSF50978">
    <property type="entry name" value="WD40 repeat-like"/>
    <property type="match status" value="1"/>
</dbReference>